<dbReference type="EC" id="1.1.1.157" evidence="2"/>
<gene>
    <name evidence="2" type="primary">paaH_1</name>
    <name evidence="2" type="ORF">NCTC8179_03408</name>
</gene>
<dbReference type="EMBL" id="UGEB01000001">
    <property type="protein sequence ID" value="STK86576.1"/>
    <property type="molecule type" value="Genomic_DNA"/>
</dbReference>
<protein>
    <submittedName>
        <fullName evidence="2">3-hydroxyacyl-CoA dehydrogenase</fullName>
        <ecNumber evidence="2">1.1.1.157</ecNumber>
    </submittedName>
</protein>
<evidence type="ECO:0000313" key="2">
    <source>
        <dbReference type="EMBL" id="STK86576.1"/>
    </source>
</evidence>
<dbReference type="PANTHER" id="PTHR48075:SF5">
    <property type="entry name" value="3-HYDROXYBUTYRYL-COA DEHYDROGENASE"/>
    <property type="match status" value="1"/>
</dbReference>
<dbReference type="Gene3D" id="3.40.50.720">
    <property type="entry name" value="NAD(P)-binding Rossmann-like Domain"/>
    <property type="match status" value="1"/>
</dbReference>
<organism evidence="2 3">
    <name type="scientific">Escherichia coli</name>
    <dbReference type="NCBI Taxonomy" id="562"/>
    <lineage>
        <taxon>Bacteria</taxon>
        <taxon>Pseudomonadati</taxon>
        <taxon>Pseudomonadota</taxon>
        <taxon>Gammaproteobacteria</taxon>
        <taxon>Enterobacterales</taxon>
        <taxon>Enterobacteriaceae</taxon>
        <taxon>Escherichia</taxon>
    </lineage>
</organism>
<sequence>MMINVQTVAVIGSGTMGAGIAEVAASHGHQVLLYDISAEALTRAIDGIHARLNSRVTRGKLTAETCERTLKRLIPVTDIHALAAADLVIEAASERLEVKKALFAQLAEVCPPQTLLTTNTSSISITAIAAEVKILNVLRGCIFLTRHR</sequence>
<feature type="domain" description="3-hydroxyacyl-CoA dehydrogenase NAD binding" evidence="1">
    <location>
        <begin position="7"/>
        <end position="133"/>
    </location>
</feature>
<name>A0A376ZYS6_ECOLX</name>
<dbReference type="GO" id="GO:0006635">
    <property type="term" value="P:fatty acid beta-oxidation"/>
    <property type="evidence" value="ECO:0007669"/>
    <property type="project" value="TreeGrafter"/>
</dbReference>
<dbReference type="PANTHER" id="PTHR48075">
    <property type="entry name" value="3-HYDROXYACYL-COA DEHYDROGENASE FAMILY PROTEIN"/>
    <property type="match status" value="1"/>
</dbReference>
<dbReference type="Proteomes" id="UP000255543">
    <property type="component" value="Unassembled WGS sequence"/>
</dbReference>
<proteinExistence type="predicted"/>
<dbReference type="SUPFAM" id="SSF51735">
    <property type="entry name" value="NAD(P)-binding Rossmann-fold domains"/>
    <property type="match status" value="1"/>
</dbReference>
<accession>A0A376ZYS6</accession>
<dbReference type="AlphaFoldDB" id="A0A376ZYS6"/>
<dbReference type="InterPro" id="IPR006176">
    <property type="entry name" value="3-OHacyl-CoA_DH_NAD-bd"/>
</dbReference>
<dbReference type="Pfam" id="PF02737">
    <property type="entry name" value="3HCDH_N"/>
    <property type="match status" value="1"/>
</dbReference>
<dbReference type="InterPro" id="IPR036291">
    <property type="entry name" value="NAD(P)-bd_dom_sf"/>
</dbReference>
<dbReference type="GO" id="GO:0070403">
    <property type="term" value="F:NAD+ binding"/>
    <property type="evidence" value="ECO:0007669"/>
    <property type="project" value="InterPro"/>
</dbReference>
<dbReference type="GO" id="GO:0008691">
    <property type="term" value="F:3-hydroxybutyryl-CoA dehydrogenase activity"/>
    <property type="evidence" value="ECO:0007669"/>
    <property type="project" value="UniProtKB-EC"/>
</dbReference>
<evidence type="ECO:0000313" key="3">
    <source>
        <dbReference type="Proteomes" id="UP000255543"/>
    </source>
</evidence>
<keyword evidence="2" id="KW-0560">Oxidoreductase</keyword>
<evidence type="ECO:0000259" key="1">
    <source>
        <dbReference type="Pfam" id="PF02737"/>
    </source>
</evidence>
<reference evidence="2 3" key="1">
    <citation type="submission" date="2018-06" db="EMBL/GenBank/DDBJ databases">
        <authorList>
            <consortium name="Pathogen Informatics"/>
            <person name="Doyle S."/>
        </authorList>
    </citation>
    <scope>NUCLEOTIDE SEQUENCE [LARGE SCALE GENOMIC DNA]</scope>
    <source>
        <strain evidence="2 3">NCTC8179</strain>
    </source>
</reference>